<evidence type="ECO:0000313" key="2">
    <source>
        <dbReference type="EMBL" id="GFZ00982.1"/>
    </source>
</evidence>
<name>A0A7J0FQI6_9ERIC</name>
<comment type="caution">
    <text evidence="2">The sequence shown here is derived from an EMBL/GenBank/DDBJ whole genome shotgun (WGS) entry which is preliminary data.</text>
</comment>
<dbReference type="EMBL" id="BJWL01000014">
    <property type="protein sequence ID" value="GFZ00982.1"/>
    <property type="molecule type" value="Genomic_DNA"/>
</dbReference>
<sequence>MRGEAGGCSEVAVVRLAMAGEVLGKYRQVRRGPMVVLAMVVGAAITVVASSGA</sequence>
<keyword evidence="1" id="KW-0472">Membrane</keyword>
<dbReference type="AlphaFoldDB" id="A0A7J0FQI6"/>
<keyword evidence="1" id="KW-1133">Transmembrane helix</keyword>
<proteinExistence type="predicted"/>
<organism evidence="2 3">
    <name type="scientific">Actinidia rufa</name>
    <dbReference type="NCBI Taxonomy" id="165716"/>
    <lineage>
        <taxon>Eukaryota</taxon>
        <taxon>Viridiplantae</taxon>
        <taxon>Streptophyta</taxon>
        <taxon>Embryophyta</taxon>
        <taxon>Tracheophyta</taxon>
        <taxon>Spermatophyta</taxon>
        <taxon>Magnoliopsida</taxon>
        <taxon>eudicotyledons</taxon>
        <taxon>Gunneridae</taxon>
        <taxon>Pentapetalae</taxon>
        <taxon>asterids</taxon>
        <taxon>Ericales</taxon>
        <taxon>Actinidiaceae</taxon>
        <taxon>Actinidia</taxon>
    </lineage>
</organism>
<accession>A0A7J0FQI6</accession>
<evidence type="ECO:0000256" key="1">
    <source>
        <dbReference type="SAM" id="Phobius"/>
    </source>
</evidence>
<keyword evidence="3" id="KW-1185">Reference proteome</keyword>
<reference evidence="2 3" key="1">
    <citation type="submission" date="2019-07" db="EMBL/GenBank/DDBJ databases">
        <title>De Novo Assembly of kiwifruit Actinidia rufa.</title>
        <authorList>
            <person name="Sugita-Konishi S."/>
            <person name="Sato K."/>
            <person name="Mori E."/>
            <person name="Abe Y."/>
            <person name="Kisaki G."/>
            <person name="Hamano K."/>
            <person name="Suezawa K."/>
            <person name="Otani M."/>
            <person name="Fukuda T."/>
            <person name="Manabe T."/>
            <person name="Gomi K."/>
            <person name="Tabuchi M."/>
            <person name="Akimitsu K."/>
            <person name="Kataoka I."/>
        </authorList>
    </citation>
    <scope>NUCLEOTIDE SEQUENCE [LARGE SCALE GENOMIC DNA]</scope>
    <source>
        <strain evidence="3">cv. Fuchu</strain>
    </source>
</reference>
<protein>
    <submittedName>
        <fullName evidence="2">Uncharacterized protein</fullName>
    </submittedName>
</protein>
<evidence type="ECO:0000313" key="3">
    <source>
        <dbReference type="Proteomes" id="UP000585474"/>
    </source>
</evidence>
<dbReference type="Proteomes" id="UP000585474">
    <property type="component" value="Unassembled WGS sequence"/>
</dbReference>
<feature type="transmembrane region" description="Helical" evidence="1">
    <location>
        <begin position="34"/>
        <end position="52"/>
    </location>
</feature>
<keyword evidence="1" id="KW-0812">Transmembrane</keyword>
<gene>
    <name evidence="2" type="ORF">Acr_14g0006170</name>
</gene>